<sequence>MKSISKDNLTVCLDVRPILANGNDPFNEIMAVVQKLEKGQTLQIINTFQPIPLINKLENNGYKSWTEQPEIGVYHTFFKKEEVLTSNFENKNVEESLKFEACYKSFIGKLKSIDVRHLEMPEPMTAILEELEHLPESFALFVDHKKVPQFLLPELEERGFEILFHKKSLTHIQLLIFKK</sequence>
<reference evidence="3" key="1">
    <citation type="journal article" date="2019" name="Int. J. Syst. Evol. Microbiol.">
        <title>The Global Catalogue of Microorganisms (GCM) 10K type strain sequencing project: providing services to taxonomists for standard genome sequencing and annotation.</title>
        <authorList>
            <consortium name="The Broad Institute Genomics Platform"/>
            <consortium name="The Broad Institute Genome Sequencing Center for Infectious Disease"/>
            <person name="Wu L."/>
            <person name="Ma J."/>
        </authorList>
    </citation>
    <scope>NUCLEOTIDE SEQUENCE [LARGE SCALE GENOMIC DNA]</scope>
    <source>
        <strain evidence="3">CCUG 60022</strain>
    </source>
</reference>
<evidence type="ECO:0000313" key="3">
    <source>
        <dbReference type="Proteomes" id="UP001597032"/>
    </source>
</evidence>
<gene>
    <name evidence="2" type="ORF">ACFQZW_03520</name>
</gene>
<dbReference type="EMBL" id="JBHTIC010000005">
    <property type="protein sequence ID" value="MFD0761142.1"/>
    <property type="molecule type" value="Genomic_DNA"/>
</dbReference>
<feature type="domain" description="DUF2249" evidence="1">
    <location>
        <begin position="113"/>
        <end position="165"/>
    </location>
</feature>
<comment type="caution">
    <text evidence="2">The sequence shown here is derived from an EMBL/GenBank/DDBJ whole genome shotgun (WGS) entry which is preliminary data.</text>
</comment>
<dbReference type="Proteomes" id="UP001597032">
    <property type="component" value="Unassembled WGS sequence"/>
</dbReference>
<organism evidence="2 3">
    <name type="scientific">Lutibacter aestuarii</name>
    <dbReference type="NCBI Taxonomy" id="861111"/>
    <lineage>
        <taxon>Bacteria</taxon>
        <taxon>Pseudomonadati</taxon>
        <taxon>Bacteroidota</taxon>
        <taxon>Flavobacteriia</taxon>
        <taxon>Flavobacteriales</taxon>
        <taxon>Flavobacteriaceae</taxon>
        <taxon>Lutibacter</taxon>
    </lineage>
</organism>
<dbReference type="Pfam" id="PF10006">
    <property type="entry name" value="DUF2249"/>
    <property type="match status" value="2"/>
</dbReference>
<name>A0ABW2Z622_9FLAO</name>
<dbReference type="InterPro" id="IPR018720">
    <property type="entry name" value="DUF2249"/>
</dbReference>
<feature type="domain" description="DUF2249" evidence="1">
    <location>
        <begin position="13"/>
        <end position="80"/>
    </location>
</feature>
<proteinExistence type="predicted"/>
<evidence type="ECO:0000259" key="1">
    <source>
        <dbReference type="Pfam" id="PF10006"/>
    </source>
</evidence>
<evidence type="ECO:0000313" key="2">
    <source>
        <dbReference type="EMBL" id="MFD0761142.1"/>
    </source>
</evidence>
<protein>
    <submittedName>
        <fullName evidence="2">DUF2249 domain-containing protein</fullName>
    </submittedName>
</protein>
<accession>A0ABW2Z622</accession>
<dbReference type="RefSeq" id="WP_298285730.1">
    <property type="nucleotide sequence ID" value="NZ_JBHTIC010000005.1"/>
</dbReference>
<keyword evidence="3" id="KW-1185">Reference proteome</keyword>